<dbReference type="PANTHER" id="PTHR42708">
    <property type="entry name" value="ATP/GTP-BINDING PROTEIN-RELATED"/>
    <property type="match status" value="1"/>
</dbReference>
<dbReference type="GO" id="GO:0005525">
    <property type="term" value="F:GTP binding"/>
    <property type="evidence" value="ECO:0007669"/>
    <property type="project" value="UniProtKB-KW"/>
</dbReference>
<keyword evidence="2" id="KW-0342">GTP-binding</keyword>
<evidence type="ECO:0000256" key="1">
    <source>
        <dbReference type="ARBA" id="ARBA00022741"/>
    </source>
</evidence>
<dbReference type="GO" id="GO:0007186">
    <property type="term" value="P:G protein-coupled receptor signaling pathway"/>
    <property type="evidence" value="ECO:0007669"/>
    <property type="project" value="InterPro"/>
</dbReference>
<evidence type="ECO:0000313" key="5">
    <source>
        <dbReference type="EMBL" id="EKF86324.1"/>
    </source>
</evidence>
<dbReference type="InterPro" id="IPR000795">
    <property type="entry name" value="T_Tr_GTP-bd_dom"/>
</dbReference>
<dbReference type="SUPFAM" id="SSF52540">
    <property type="entry name" value="P-loop containing nucleoside triphosphate hydrolases"/>
    <property type="match status" value="1"/>
</dbReference>
<proteinExistence type="predicted"/>
<evidence type="ECO:0000259" key="4">
    <source>
        <dbReference type="Pfam" id="PF00009"/>
    </source>
</evidence>
<dbReference type="PRINTS" id="PR00318">
    <property type="entry name" value="GPROTEINA"/>
</dbReference>
<dbReference type="InterPro" id="IPR001019">
    <property type="entry name" value="Gprotein_alpha_su"/>
</dbReference>
<gene>
    <name evidence="5" type="ORF">A994_05190</name>
</gene>
<dbReference type="PATRIC" id="fig|1204725.3.peg.1043"/>
<organism evidence="5 6">
    <name type="scientific">Methanobacterium formicicum (strain DSM 3637 / PP1)</name>
    <dbReference type="NCBI Taxonomy" id="1204725"/>
    <lineage>
        <taxon>Archaea</taxon>
        <taxon>Methanobacteriati</taxon>
        <taxon>Methanobacteriota</taxon>
        <taxon>Methanomada group</taxon>
        <taxon>Methanobacteria</taxon>
        <taxon>Methanobacteriales</taxon>
        <taxon>Methanobacteriaceae</taxon>
        <taxon>Methanobacterium</taxon>
    </lineage>
</organism>
<accession>K2RDB4</accession>
<sequence>METKKILVLGDSDSGKRTALKHVCNTLIETEAASYGKTTINTKKLQIFSPSSAERFKFMKEILSKNMDGAIIVIDNTQGITPNCEEMIDFVEERGVPYIIFANKQDLSDIPIYTQYPDAIIIPTQAISGKGISEGLNILLELMEPEYISKITAVSC</sequence>
<dbReference type="Proteomes" id="UP000007360">
    <property type="component" value="Unassembled WGS sequence"/>
</dbReference>
<keyword evidence="1" id="KW-0547">Nucleotide-binding</keyword>
<dbReference type="InterPro" id="IPR052705">
    <property type="entry name" value="Gliding_Motility_GTPase"/>
</dbReference>
<evidence type="ECO:0000313" key="6">
    <source>
        <dbReference type="Proteomes" id="UP000007360"/>
    </source>
</evidence>
<keyword evidence="6" id="KW-1185">Reference proteome</keyword>
<evidence type="ECO:0000256" key="2">
    <source>
        <dbReference type="ARBA" id="ARBA00023134"/>
    </source>
</evidence>
<keyword evidence="3" id="KW-0807">Transducer</keyword>
<dbReference type="AlphaFoldDB" id="K2RDB4"/>
<dbReference type="Pfam" id="PF00009">
    <property type="entry name" value="GTP_EFTU"/>
    <property type="match status" value="1"/>
</dbReference>
<reference evidence="5 6" key="1">
    <citation type="journal article" date="2012" name="J. Bacteriol.">
        <title>Draft genome sequence of Methanobacterium formicicum DSM 3637, an archaebacterium isolated from the methane producer amoeba Pelomyxa palustris.</title>
        <authorList>
            <person name="Gutierrez G."/>
        </authorList>
    </citation>
    <scope>NUCLEOTIDE SEQUENCE [LARGE SCALE GENOMIC DNA]</scope>
    <source>
        <strain evidence="6">DSM 3637 / PP1</strain>
    </source>
</reference>
<comment type="caution">
    <text evidence="5">The sequence shown here is derived from an EMBL/GenBank/DDBJ whole genome shotgun (WGS) entry which is preliminary data.</text>
</comment>
<protein>
    <submittedName>
        <fullName evidence="5">Small GTP-binding protein</fullName>
    </submittedName>
</protein>
<name>K2RDB4_METFP</name>
<dbReference type="EMBL" id="AMPO01000003">
    <property type="protein sequence ID" value="EKF86324.1"/>
    <property type="molecule type" value="Genomic_DNA"/>
</dbReference>
<dbReference type="RefSeq" id="WP_004030292.1">
    <property type="nucleotide sequence ID" value="NZ_AMPO01000003.1"/>
</dbReference>
<evidence type="ECO:0000256" key="3">
    <source>
        <dbReference type="ARBA" id="ARBA00023224"/>
    </source>
</evidence>
<dbReference type="InterPro" id="IPR027417">
    <property type="entry name" value="P-loop_NTPase"/>
</dbReference>
<dbReference type="OrthoDB" id="67819at2157"/>
<dbReference type="GO" id="GO:0003924">
    <property type="term" value="F:GTPase activity"/>
    <property type="evidence" value="ECO:0007669"/>
    <property type="project" value="InterPro"/>
</dbReference>
<dbReference type="Gene3D" id="3.40.50.300">
    <property type="entry name" value="P-loop containing nucleotide triphosphate hydrolases"/>
    <property type="match status" value="1"/>
</dbReference>
<feature type="domain" description="Tr-type G" evidence="4">
    <location>
        <begin position="65"/>
        <end position="109"/>
    </location>
</feature>
<dbReference type="GO" id="GO:0031683">
    <property type="term" value="F:G-protein beta/gamma-subunit complex binding"/>
    <property type="evidence" value="ECO:0007669"/>
    <property type="project" value="InterPro"/>
</dbReference>
<dbReference type="PANTHER" id="PTHR42708:SF1">
    <property type="entry name" value="GLIDING MOTILITY PROTEIN MGLA"/>
    <property type="match status" value="1"/>
</dbReference>